<accession>A0A927N3R1</accession>
<dbReference type="AlphaFoldDB" id="A0A927N3R1"/>
<gene>
    <name evidence="2" type="ORF">HEB94_008422</name>
</gene>
<dbReference type="RefSeq" id="WP_192754766.1">
    <property type="nucleotide sequence ID" value="NZ_BAABJL010000210.1"/>
</dbReference>
<reference evidence="2" key="1">
    <citation type="submission" date="2020-10" db="EMBL/GenBank/DDBJ databases">
        <title>Sequencing the genomes of 1000 actinobacteria strains.</title>
        <authorList>
            <person name="Klenk H.-P."/>
        </authorList>
    </citation>
    <scope>NUCLEOTIDE SEQUENCE</scope>
    <source>
        <strain evidence="2">DSM 45354</strain>
    </source>
</reference>
<evidence type="ECO:0000313" key="3">
    <source>
        <dbReference type="Proteomes" id="UP000638648"/>
    </source>
</evidence>
<dbReference type="EMBL" id="JADBEM010000001">
    <property type="protein sequence ID" value="MBE1611574.1"/>
    <property type="molecule type" value="Genomic_DNA"/>
</dbReference>
<dbReference type="InterPro" id="IPR000182">
    <property type="entry name" value="GNAT_dom"/>
</dbReference>
<keyword evidence="3" id="KW-1185">Reference proteome</keyword>
<dbReference type="GO" id="GO:0016747">
    <property type="term" value="F:acyltransferase activity, transferring groups other than amino-acyl groups"/>
    <property type="evidence" value="ECO:0007669"/>
    <property type="project" value="InterPro"/>
</dbReference>
<dbReference type="CDD" id="cd04301">
    <property type="entry name" value="NAT_SF"/>
    <property type="match status" value="1"/>
</dbReference>
<comment type="caution">
    <text evidence="2">The sequence shown here is derived from an EMBL/GenBank/DDBJ whole genome shotgun (WGS) entry which is preliminary data.</text>
</comment>
<feature type="domain" description="N-acetyltransferase" evidence="1">
    <location>
        <begin position="118"/>
        <end position="242"/>
    </location>
</feature>
<dbReference type="SUPFAM" id="SSF55729">
    <property type="entry name" value="Acyl-CoA N-acyltransferases (Nat)"/>
    <property type="match status" value="1"/>
</dbReference>
<dbReference type="InterPro" id="IPR016181">
    <property type="entry name" value="Acyl_CoA_acyltransferase"/>
</dbReference>
<protein>
    <submittedName>
        <fullName evidence="2">GNAT superfamily N-acetyltransferase</fullName>
    </submittedName>
</protein>
<dbReference type="Gene3D" id="3.40.630.30">
    <property type="match status" value="1"/>
</dbReference>
<dbReference type="Pfam" id="PF00583">
    <property type="entry name" value="Acetyltransf_1"/>
    <property type="match status" value="1"/>
</dbReference>
<name>A0A927N3R1_9ACTN</name>
<proteinExistence type="predicted"/>
<organism evidence="2 3">
    <name type="scientific">Actinopolymorpha pittospori</name>
    <dbReference type="NCBI Taxonomy" id="648752"/>
    <lineage>
        <taxon>Bacteria</taxon>
        <taxon>Bacillati</taxon>
        <taxon>Actinomycetota</taxon>
        <taxon>Actinomycetes</taxon>
        <taxon>Propionibacteriales</taxon>
        <taxon>Actinopolymorphaceae</taxon>
        <taxon>Actinopolymorpha</taxon>
    </lineage>
</organism>
<evidence type="ECO:0000259" key="1">
    <source>
        <dbReference type="PROSITE" id="PS51186"/>
    </source>
</evidence>
<dbReference type="PROSITE" id="PS51186">
    <property type="entry name" value="GNAT"/>
    <property type="match status" value="1"/>
</dbReference>
<dbReference type="Proteomes" id="UP000638648">
    <property type="component" value="Unassembled WGS sequence"/>
</dbReference>
<evidence type="ECO:0000313" key="2">
    <source>
        <dbReference type="EMBL" id="MBE1611574.1"/>
    </source>
</evidence>
<sequence length="242" mass="24953">MTDVADLLARAAAVVELPSGAPGSAAVVGGIPCVSYPIDQPWATQAKAMVPPHPAGLDQAIDWLSGHAHRGPDQWVVTTRERYARLGVFGDRSLAPWLELPVLVLGSAAQARTAAHPAGLAVGTPASAEEFLAVYGAELAPLVSPAVLAAPDHHLLVGRLDGVPVACAQVREVVGTAYISAVTVVAECRGRGIGRAISAAAARYALGLEPRAVWLCAVASLHGLYGALGFRAVDVHVQLRPN</sequence>